<reference evidence="2" key="2">
    <citation type="submission" date="2023-03" db="EMBL/GenBank/DDBJ databases">
        <authorList>
            <person name="Zhang Z."/>
        </authorList>
    </citation>
    <scope>NUCLEOTIDE SEQUENCE</scope>
    <source>
        <strain evidence="2">DSA</strain>
    </source>
</reference>
<dbReference type="RefSeq" id="WP_304542550.1">
    <property type="nucleotide sequence ID" value="NZ_JARPTC010000013.1"/>
</dbReference>
<comment type="caution">
    <text evidence="2">The sequence shown here is derived from an EMBL/GenBank/DDBJ whole genome shotgun (WGS) entry which is preliminary data.</text>
</comment>
<sequence>MKLISLSEVASVIRSKNSGPYELTLDIIFNDKKIFNAACKEKVITESKIAELYGINEEQVISIVEFAPANAIKATIVRPIPSGALGETDVYGAQQHAPLLELKFNID</sequence>
<name>A0AAW7ZDL0_9FIRM</name>
<reference evidence="2" key="1">
    <citation type="journal article" date="2023" name="J. Hazard. Mater.">
        <title>Anaerobic biodegradation of pyrene and benzo[a]pyrene by a new sulfate-reducing Desulforamulus aquiferis strain DSA.</title>
        <authorList>
            <person name="Zhang Z."/>
            <person name="Sun J."/>
            <person name="Gong X."/>
            <person name="Wang C."/>
            <person name="Wang H."/>
        </authorList>
    </citation>
    <scope>NUCLEOTIDE SEQUENCE</scope>
    <source>
        <strain evidence="2">DSA</strain>
    </source>
</reference>
<dbReference type="Proteomes" id="UP001172911">
    <property type="component" value="Unassembled WGS sequence"/>
</dbReference>
<evidence type="ECO:0000313" key="3">
    <source>
        <dbReference type="Proteomes" id="UP001172911"/>
    </source>
</evidence>
<dbReference type="InterPro" id="IPR025496">
    <property type="entry name" value="DUF4387"/>
</dbReference>
<gene>
    <name evidence="2" type="ORF">P6N53_09260</name>
</gene>
<evidence type="ECO:0000313" key="2">
    <source>
        <dbReference type="EMBL" id="MDO7787406.1"/>
    </source>
</evidence>
<keyword evidence="3" id="KW-1185">Reference proteome</keyword>
<dbReference type="AlphaFoldDB" id="A0AAW7ZDL0"/>
<protein>
    <submittedName>
        <fullName evidence="2">DUF4387 domain-containing protein</fullName>
    </submittedName>
</protein>
<accession>A0AAW7ZDL0</accession>
<proteinExistence type="predicted"/>
<organism evidence="2 3">
    <name type="scientific">Desulforamulus aquiferis</name>
    <dbReference type="NCBI Taxonomy" id="1397668"/>
    <lineage>
        <taxon>Bacteria</taxon>
        <taxon>Bacillati</taxon>
        <taxon>Bacillota</taxon>
        <taxon>Clostridia</taxon>
        <taxon>Eubacteriales</taxon>
        <taxon>Peptococcaceae</taxon>
        <taxon>Desulforamulus</taxon>
    </lineage>
</organism>
<evidence type="ECO:0000259" key="1">
    <source>
        <dbReference type="Pfam" id="PF14330"/>
    </source>
</evidence>
<feature type="domain" description="DUF4387" evidence="1">
    <location>
        <begin position="6"/>
        <end position="102"/>
    </location>
</feature>
<dbReference type="Pfam" id="PF14330">
    <property type="entry name" value="DUF4387"/>
    <property type="match status" value="1"/>
</dbReference>
<dbReference type="EMBL" id="JARPTC010000013">
    <property type="protein sequence ID" value="MDO7787406.1"/>
    <property type="molecule type" value="Genomic_DNA"/>
</dbReference>